<dbReference type="SMART" id="SM01361">
    <property type="entry name" value="A2M_recep"/>
    <property type="match status" value="1"/>
</dbReference>
<dbReference type="InterPro" id="IPR041813">
    <property type="entry name" value="A2M_TED"/>
</dbReference>
<comment type="similarity">
    <text evidence="1">Belongs to the protease inhibitor I39 (alpha-2-macroglobulin) family.</text>
</comment>
<name>A0ABN7A8I2_9HEMI</name>
<dbReference type="Pfam" id="PF00207">
    <property type="entry name" value="A2M"/>
    <property type="match status" value="1"/>
</dbReference>
<dbReference type="InterPro" id="IPR013783">
    <property type="entry name" value="Ig-like_fold"/>
</dbReference>
<dbReference type="Gene3D" id="2.20.130.20">
    <property type="match status" value="1"/>
</dbReference>
<evidence type="ECO:0000256" key="2">
    <source>
        <dbReference type="ARBA" id="ARBA00022690"/>
    </source>
</evidence>
<dbReference type="PANTHER" id="PTHR11412:SF136">
    <property type="entry name" value="CD109 ANTIGEN"/>
    <property type="match status" value="1"/>
</dbReference>
<dbReference type="InterPro" id="IPR019742">
    <property type="entry name" value="MacrogloblnA2_CS"/>
</dbReference>
<dbReference type="Pfam" id="PF07677">
    <property type="entry name" value="A2M_recep"/>
    <property type="match status" value="1"/>
</dbReference>
<dbReference type="EMBL" id="AP028909">
    <property type="protein sequence ID" value="BES88505.1"/>
    <property type="molecule type" value="Genomic_DNA"/>
</dbReference>
<keyword evidence="11" id="KW-1185">Reference proteome</keyword>
<reference evidence="10 11" key="1">
    <citation type="submission" date="2023-09" db="EMBL/GenBank/DDBJ databases">
        <title>Nesidiocoris tenuis whole genome shotgun sequence.</title>
        <authorList>
            <person name="Shibata T."/>
            <person name="Shimoda M."/>
            <person name="Kobayashi T."/>
            <person name="Uehara T."/>
        </authorList>
    </citation>
    <scope>NUCLEOTIDE SEQUENCE [LARGE SCALE GENOMIC DNA]</scope>
    <source>
        <strain evidence="10 11">Japan</strain>
    </source>
</reference>
<feature type="region of interest" description="Disordered" evidence="7">
    <location>
        <begin position="1"/>
        <end position="31"/>
    </location>
</feature>
<evidence type="ECO:0000256" key="1">
    <source>
        <dbReference type="ARBA" id="ARBA00010952"/>
    </source>
</evidence>
<dbReference type="SUPFAM" id="SSF48239">
    <property type="entry name" value="Terpenoid cyclases/Protein prenyltransferases"/>
    <property type="match status" value="1"/>
</dbReference>
<protein>
    <submittedName>
        <fullName evidence="10">Thioester-containing protein</fullName>
    </submittedName>
</protein>
<evidence type="ECO:0000256" key="3">
    <source>
        <dbReference type="ARBA" id="ARBA00022729"/>
    </source>
</evidence>
<keyword evidence="3" id="KW-0732">Signal</keyword>
<feature type="domain" description="Alpha-2-macroglobulin" evidence="8">
    <location>
        <begin position="72"/>
        <end position="163"/>
    </location>
</feature>
<sequence length="839" mass="92764">MIPTTKAETYQIGRPVPKPGTPGYKPDIGPRVPYKKGNRPPLAGPFAFSRLPKQVIHRPRVYFSDSNIPINTWLFANFTIGYQGKHTLSKIVPDSITSWFITGFSLDPVYGLGLSQNPSKVKVFRPFFVSLDLPYSVLRGESLTIPVVVFNYQNKAVEAVVTLDNAGQFEFADFSNDVNDQPKLELFRRKTITVPANSGATTSFMITPKELGYTSISVKARTQNAADAVSRKLLVKPEGETIYRNKAVFIDLRAKDSFSTNVTIDIPVNIVPQSEFVEVSVVGNLLGASLQNLEKLIQMPFGCGEQNMLNFVPNIVILDYLTNSNQLAKAIETKTKRYLNLGFQQELTYKHKNNSYSAFGNADPSGSTWLTAFVAKSFKQARRYIDIDDAEIIGPLEWLADNQAPNGRFPEVGTVSHKEMQGGASQGLALTAYVITTFIETQSVTNRFRNTINKGMDYIHRQIKAGDVDTYSVAVAAYALHSANHPSKDAAFELLETRAKTKGDLKWWTRDDSDADSKNPNAQLPNSIDVEITAYAMLTYLEKGLVADAIPVMKWLISQQNEQGGFASTQDTVVALGALARLAEAIIYSDIDVTAKFEYLPGESFDIQVNPNSAMILQKSPLPQRVRHLNITATGRGFAVLQVSYRYNVNVTGPWPLFNLDPQVDKNSNKNHLQLSICSSYTGGNDSSNMAVMEVTLPSGYTADLDKLPSLEYSQSVKRVETKNGDTVVVLYFDQMTDQELCPTVSAFRTHKVAKQRPVPVTLYDYYDQSRKARVFYEPLVANLCDICENEDCKICDGSSRGSGSIPGSNSQTGEGSAIAYGPSFTVIIVTLLFATFRL</sequence>
<keyword evidence="6" id="KW-1015">Disulfide bond</keyword>
<dbReference type="CDD" id="cd02897">
    <property type="entry name" value="A2M_2"/>
    <property type="match status" value="1"/>
</dbReference>
<dbReference type="SMART" id="SM01419">
    <property type="entry name" value="Thiol-ester_cl"/>
    <property type="match status" value="1"/>
</dbReference>
<dbReference type="InterPro" id="IPR001599">
    <property type="entry name" value="Macroglobln_a2"/>
</dbReference>
<dbReference type="InterPro" id="IPR008930">
    <property type="entry name" value="Terpenoid_cyclase/PrenylTrfase"/>
</dbReference>
<evidence type="ECO:0000256" key="6">
    <source>
        <dbReference type="ARBA" id="ARBA00023157"/>
    </source>
</evidence>
<keyword evidence="4" id="KW-0722">Serine protease inhibitor</keyword>
<dbReference type="InterPro" id="IPR036595">
    <property type="entry name" value="A-macroglobulin_rcpt-bd_sf"/>
</dbReference>
<evidence type="ECO:0000256" key="7">
    <source>
        <dbReference type="SAM" id="MobiDB-lite"/>
    </source>
</evidence>
<evidence type="ECO:0000256" key="5">
    <source>
        <dbReference type="ARBA" id="ARBA00022966"/>
    </source>
</evidence>
<dbReference type="InterPro" id="IPR014756">
    <property type="entry name" value="Ig_E-set"/>
</dbReference>
<feature type="domain" description="Alpha-macroglobulin receptor-binding" evidence="9">
    <location>
        <begin position="688"/>
        <end position="777"/>
    </location>
</feature>
<dbReference type="InterPro" id="IPR011626">
    <property type="entry name" value="Alpha-macroglobulin_TED"/>
</dbReference>
<dbReference type="Pfam" id="PF07678">
    <property type="entry name" value="TED_complement"/>
    <property type="match status" value="1"/>
</dbReference>
<organism evidence="10 11">
    <name type="scientific">Nesidiocoris tenuis</name>
    <dbReference type="NCBI Taxonomy" id="355587"/>
    <lineage>
        <taxon>Eukaryota</taxon>
        <taxon>Metazoa</taxon>
        <taxon>Ecdysozoa</taxon>
        <taxon>Arthropoda</taxon>
        <taxon>Hexapoda</taxon>
        <taxon>Insecta</taxon>
        <taxon>Pterygota</taxon>
        <taxon>Neoptera</taxon>
        <taxon>Paraneoptera</taxon>
        <taxon>Hemiptera</taxon>
        <taxon>Heteroptera</taxon>
        <taxon>Panheteroptera</taxon>
        <taxon>Cimicomorpha</taxon>
        <taxon>Miridae</taxon>
        <taxon>Dicyphina</taxon>
        <taxon>Nesidiocoris</taxon>
    </lineage>
</organism>
<dbReference type="Gene3D" id="1.50.10.20">
    <property type="match status" value="1"/>
</dbReference>
<dbReference type="Proteomes" id="UP001307889">
    <property type="component" value="Chromosome 1"/>
</dbReference>
<dbReference type="SMART" id="SM01360">
    <property type="entry name" value="A2M"/>
    <property type="match status" value="1"/>
</dbReference>
<evidence type="ECO:0000259" key="9">
    <source>
        <dbReference type="SMART" id="SM01361"/>
    </source>
</evidence>
<dbReference type="PROSITE" id="PS00477">
    <property type="entry name" value="ALPHA_2_MACROGLOBULIN"/>
    <property type="match status" value="1"/>
</dbReference>
<keyword evidence="2" id="KW-0646">Protease inhibitor</keyword>
<dbReference type="InterPro" id="IPR009048">
    <property type="entry name" value="A-macroglobulin_rcpt-bd"/>
</dbReference>
<dbReference type="InterPro" id="IPR047565">
    <property type="entry name" value="Alpha-macroglob_thiol-ester_cl"/>
</dbReference>
<evidence type="ECO:0000313" key="11">
    <source>
        <dbReference type="Proteomes" id="UP001307889"/>
    </source>
</evidence>
<dbReference type="SUPFAM" id="SSF81296">
    <property type="entry name" value="E set domains"/>
    <property type="match status" value="1"/>
</dbReference>
<gene>
    <name evidence="10" type="ORF">NTJ_01310</name>
</gene>
<accession>A0ABN7A8I2</accession>
<dbReference type="SUPFAM" id="SSF49410">
    <property type="entry name" value="Alpha-macroglobulin receptor domain"/>
    <property type="match status" value="1"/>
</dbReference>
<evidence type="ECO:0000256" key="4">
    <source>
        <dbReference type="ARBA" id="ARBA00022900"/>
    </source>
</evidence>
<evidence type="ECO:0000313" key="10">
    <source>
        <dbReference type="EMBL" id="BES88505.1"/>
    </source>
</evidence>
<evidence type="ECO:0000259" key="8">
    <source>
        <dbReference type="SMART" id="SM01360"/>
    </source>
</evidence>
<dbReference type="PANTHER" id="PTHR11412">
    <property type="entry name" value="MACROGLOBULIN / COMPLEMENT"/>
    <property type="match status" value="1"/>
</dbReference>
<dbReference type="Gene3D" id="2.60.120.1540">
    <property type="match status" value="1"/>
</dbReference>
<keyword evidence="5" id="KW-0882">Thioester bond</keyword>
<dbReference type="Gene3D" id="2.60.40.10">
    <property type="entry name" value="Immunoglobulins"/>
    <property type="match status" value="1"/>
</dbReference>
<dbReference type="InterPro" id="IPR050473">
    <property type="entry name" value="A2M/Complement_sys"/>
</dbReference>
<dbReference type="Gene3D" id="2.60.40.690">
    <property type="entry name" value="Alpha-macroglobulin, receptor-binding domain"/>
    <property type="match status" value="1"/>
</dbReference>
<proteinExistence type="inferred from homology"/>